<sequence>SAPLLQDPNDRYWKTKVVVG</sequence>
<proteinExistence type="predicted"/>
<gene>
    <name evidence="1" type="ORF">NPIL_585441</name>
</gene>
<evidence type="ECO:0000313" key="2">
    <source>
        <dbReference type="Proteomes" id="UP000887013"/>
    </source>
</evidence>
<dbReference type="EMBL" id="BMAW01118855">
    <property type="protein sequence ID" value="GFT81881.1"/>
    <property type="molecule type" value="Genomic_DNA"/>
</dbReference>
<accession>A0A8X6PSI0</accession>
<name>A0A8X6PSI0_NEPPI</name>
<reference evidence="1" key="1">
    <citation type="submission" date="2020-08" db="EMBL/GenBank/DDBJ databases">
        <title>Multicomponent nature underlies the extraordinary mechanical properties of spider dragline silk.</title>
        <authorList>
            <person name="Kono N."/>
            <person name="Nakamura H."/>
            <person name="Mori M."/>
            <person name="Yoshida Y."/>
            <person name="Ohtoshi R."/>
            <person name="Malay A.D."/>
            <person name="Moran D.A.P."/>
            <person name="Tomita M."/>
            <person name="Numata K."/>
            <person name="Arakawa K."/>
        </authorList>
    </citation>
    <scope>NUCLEOTIDE SEQUENCE</scope>
</reference>
<keyword evidence="2" id="KW-1185">Reference proteome</keyword>
<dbReference type="AlphaFoldDB" id="A0A8X6PSI0"/>
<organism evidence="1 2">
    <name type="scientific">Nephila pilipes</name>
    <name type="common">Giant wood spider</name>
    <name type="synonym">Nephila maculata</name>
    <dbReference type="NCBI Taxonomy" id="299642"/>
    <lineage>
        <taxon>Eukaryota</taxon>
        <taxon>Metazoa</taxon>
        <taxon>Ecdysozoa</taxon>
        <taxon>Arthropoda</taxon>
        <taxon>Chelicerata</taxon>
        <taxon>Arachnida</taxon>
        <taxon>Araneae</taxon>
        <taxon>Araneomorphae</taxon>
        <taxon>Entelegynae</taxon>
        <taxon>Araneoidea</taxon>
        <taxon>Nephilidae</taxon>
        <taxon>Nephila</taxon>
    </lineage>
</organism>
<protein>
    <submittedName>
        <fullName evidence="1">Uncharacterized protein</fullName>
    </submittedName>
</protein>
<dbReference type="Proteomes" id="UP000887013">
    <property type="component" value="Unassembled WGS sequence"/>
</dbReference>
<feature type="non-terminal residue" evidence="1">
    <location>
        <position position="1"/>
    </location>
</feature>
<comment type="caution">
    <text evidence="1">The sequence shown here is derived from an EMBL/GenBank/DDBJ whole genome shotgun (WGS) entry which is preliminary data.</text>
</comment>
<evidence type="ECO:0000313" key="1">
    <source>
        <dbReference type="EMBL" id="GFT81881.1"/>
    </source>
</evidence>